<dbReference type="AlphaFoldDB" id="A0A377PWV3"/>
<dbReference type="GO" id="GO:0004177">
    <property type="term" value="F:aminopeptidase activity"/>
    <property type="evidence" value="ECO:0007669"/>
    <property type="project" value="UniProtKB-KW"/>
</dbReference>
<reference evidence="3 6" key="2">
    <citation type="submission" date="2018-06" db="EMBL/GenBank/DDBJ databases">
        <authorList>
            <consortium name="Pathogen Informatics"/>
            <person name="Doyle S."/>
        </authorList>
    </citation>
    <scope>NUCLEOTIDE SEQUENCE [LARGE SCALE GENOMIC DNA]</scope>
    <source>
        <strain evidence="3 6">NCTC12714</strain>
    </source>
</reference>
<keyword evidence="6" id="KW-1185">Reference proteome</keyword>
<evidence type="ECO:0000313" key="5">
    <source>
        <dbReference type="Proteomes" id="UP000029922"/>
    </source>
</evidence>
<protein>
    <submittedName>
        <fullName evidence="4">M23 family metallopeptidase</fullName>
    </submittedName>
    <submittedName>
        <fullName evidence="3">M23/M37 family peptidase</fullName>
        <ecNumber evidence="3">3.4.11.-</ecNumber>
        <ecNumber evidence="3">3.4.24.75</ecNumber>
    </submittedName>
</protein>
<dbReference type="PANTHER" id="PTHR21666:SF270">
    <property type="entry name" value="MUREIN HYDROLASE ACTIVATOR ENVC"/>
    <property type="match status" value="1"/>
</dbReference>
<evidence type="ECO:0000256" key="1">
    <source>
        <dbReference type="SAM" id="MobiDB-lite"/>
    </source>
</evidence>
<evidence type="ECO:0000313" key="6">
    <source>
        <dbReference type="Proteomes" id="UP000255139"/>
    </source>
</evidence>
<keyword evidence="3" id="KW-0031">Aminopeptidase</keyword>
<sequence>MLNKILISFIISSLAIFGLADSIINISIANNIESNTTTKTRKNEDSKQIKQNTKDEQKDIDKEHIIIVENGKTAIITTEEKNPKPLKIGSKNIEWLTHPKDKTKHIAIIPIHYYEKKQDFSLHINEGQILRVKYANYKKENIKVSDKNKVTPNQNSKERIEKERQEAIAIYKVKTKTRYWNLPFVYPIESKITSPFGSARVFNGEVKSYHGGTDFRASIGRDIKAINDGVVVIAKDRFLAGKSVVIDHGEGIYSQYYHCSDINVKVGDKVKKSQVIALSGDTGRVSAPHLHFGIMINSIQIDPLHFIESMNAL</sequence>
<dbReference type="GO" id="GO:0004222">
    <property type="term" value="F:metalloendopeptidase activity"/>
    <property type="evidence" value="ECO:0007669"/>
    <property type="project" value="TreeGrafter"/>
</dbReference>
<accession>A0A377PWV3</accession>
<evidence type="ECO:0000313" key="4">
    <source>
        <dbReference type="EMBL" id="TLE00060.1"/>
    </source>
</evidence>
<keyword evidence="3" id="KW-0645">Protease</keyword>
<keyword evidence="3" id="KW-0378">Hydrolase</keyword>
<evidence type="ECO:0000259" key="2">
    <source>
        <dbReference type="Pfam" id="PF01551"/>
    </source>
</evidence>
<feature type="domain" description="M23ase beta-sheet core" evidence="2">
    <location>
        <begin position="209"/>
        <end position="303"/>
    </location>
</feature>
<dbReference type="EMBL" id="JRPD02000011">
    <property type="protein sequence ID" value="TLE00060.1"/>
    <property type="molecule type" value="Genomic_DNA"/>
</dbReference>
<dbReference type="Gene3D" id="2.70.70.10">
    <property type="entry name" value="Glucose Permease (Domain IIA)"/>
    <property type="match status" value="1"/>
</dbReference>
<reference evidence="4 5" key="1">
    <citation type="journal article" date="2014" name="Genome Announc.">
        <title>Draft genome sequences of eight enterohepatic helicobacter species isolated from both laboratory and wild rodents.</title>
        <authorList>
            <person name="Sheh A."/>
            <person name="Shen Z."/>
            <person name="Fox J.G."/>
        </authorList>
    </citation>
    <scope>NUCLEOTIDE SEQUENCE [LARGE SCALE GENOMIC DNA]</scope>
    <source>
        <strain evidence="4 5">ST1</strain>
    </source>
</reference>
<dbReference type="OrthoDB" id="9815245at2"/>
<dbReference type="InterPro" id="IPR016047">
    <property type="entry name" value="M23ase_b-sheet_dom"/>
</dbReference>
<dbReference type="PANTHER" id="PTHR21666">
    <property type="entry name" value="PEPTIDASE-RELATED"/>
    <property type="match status" value="1"/>
</dbReference>
<dbReference type="Pfam" id="PF01551">
    <property type="entry name" value="Peptidase_M23"/>
    <property type="match status" value="1"/>
</dbReference>
<feature type="region of interest" description="Disordered" evidence="1">
    <location>
        <begin position="38"/>
        <end position="57"/>
    </location>
</feature>
<feature type="compositionally biased region" description="Basic and acidic residues" evidence="1">
    <location>
        <begin position="41"/>
        <end position="57"/>
    </location>
</feature>
<dbReference type="SUPFAM" id="SSF51261">
    <property type="entry name" value="Duplicated hybrid motif"/>
    <property type="match status" value="1"/>
</dbReference>
<dbReference type="Proteomes" id="UP000029922">
    <property type="component" value="Unassembled WGS sequence"/>
</dbReference>
<proteinExistence type="predicted"/>
<name>A0A377PWV3_9HELI</name>
<dbReference type="EC" id="3.4.11.-" evidence="3"/>
<evidence type="ECO:0000313" key="3">
    <source>
        <dbReference type="EMBL" id="STQ86093.1"/>
    </source>
</evidence>
<dbReference type="EC" id="3.4.24.75" evidence="3"/>
<dbReference type="EMBL" id="UGJE01000002">
    <property type="protein sequence ID" value="STQ86093.1"/>
    <property type="molecule type" value="Genomic_DNA"/>
</dbReference>
<dbReference type="CDD" id="cd12797">
    <property type="entry name" value="M23_peptidase"/>
    <property type="match status" value="1"/>
</dbReference>
<dbReference type="InterPro" id="IPR050570">
    <property type="entry name" value="Cell_wall_metabolism_enzyme"/>
</dbReference>
<dbReference type="STRING" id="216.LS73_06260"/>
<gene>
    <name evidence="4" type="ORF">LS73_005885</name>
    <name evidence="3" type="ORF">NCTC12714_00884</name>
</gene>
<dbReference type="RefSeq" id="WP_081955601.1">
    <property type="nucleotide sequence ID" value="NZ_FZML01000012.1"/>
</dbReference>
<organism evidence="3 6">
    <name type="scientific">Helicobacter muridarum</name>
    <dbReference type="NCBI Taxonomy" id="216"/>
    <lineage>
        <taxon>Bacteria</taxon>
        <taxon>Pseudomonadati</taxon>
        <taxon>Campylobacterota</taxon>
        <taxon>Epsilonproteobacteria</taxon>
        <taxon>Campylobacterales</taxon>
        <taxon>Helicobacteraceae</taxon>
        <taxon>Helicobacter</taxon>
    </lineage>
</organism>
<dbReference type="InterPro" id="IPR011055">
    <property type="entry name" value="Dup_hybrid_motif"/>
</dbReference>
<dbReference type="Proteomes" id="UP000255139">
    <property type="component" value="Unassembled WGS sequence"/>
</dbReference>